<keyword evidence="1" id="KW-0732">Signal</keyword>
<organism evidence="2 3">
    <name type="scientific">Qipengyuania psychrotolerans</name>
    <dbReference type="NCBI Taxonomy" id="2867238"/>
    <lineage>
        <taxon>Bacteria</taxon>
        <taxon>Pseudomonadati</taxon>
        <taxon>Pseudomonadota</taxon>
        <taxon>Alphaproteobacteria</taxon>
        <taxon>Sphingomonadales</taxon>
        <taxon>Erythrobacteraceae</taxon>
        <taxon>Qipengyuania</taxon>
    </lineage>
</organism>
<dbReference type="InterPro" id="IPR010239">
    <property type="entry name" value="CHP02001"/>
</dbReference>
<dbReference type="NCBIfam" id="TIGR02001">
    <property type="entry name" value="gcw_chp"/>
    <property type="match status" value="1"/>
</dbReference>
<name>A0ABX8ZBX4_9SPHN</name>
<evidence type="ECO:0000313" key="3">
    <source>
        <dbReference type="Proteomes" id="UP000824280"/>
    </source>
</evidence>
<keyword evidence="3" id="KW-1185">Reference proteome</keyword>
<reference evidence="2 3" key="1">
    <citation type="submission" date="2021-08" db="EMBL/GenBank/DDBJ databases">
        <title>Comparative Genomics Analysis of the Genus Qipengyuania Reveals Extensive Genetic Diversity and Metabolic Versatility, Including the Description of Fifteen Novel Species.</title>
        <authorList>
            <person name="Liu Y."/>
        </authorList>
    </citation>
    <scope>NUCLEOTIDE SEQUENCE [LARGE SCALE GENOMIC DNA]</scope>
    <source>
        <strain evidence="2 3">1XM2-8</strain>
    </source>
</reference>
<dbReference type="EMBL" id="CP081297">
    <property type="protein sequence ID" value="QZD86487.1"/>
    <property type="molecule type" value="Genomic_DNA"/>
</dbReference>
<protein>
    <submittedName>
        <fullName evidence="2">TorF family putative porin</fullName>
    </submittedName>
</protein>
<feature type="chain" id="PRO_5045816575" evidence="1">
    <location>
        <begin position="27"/>
        <end position="259"/>
    </location>
</feature>
<feature type="signal peptide" evidence="1">
    <location>
        <begin position="1"/>
        <end position="26"/>
    </location>
</feature>
<dbReference type="RefSeq" id="WP_221422031.1">
    <property type="nucleotide sequence ID" value="NZ_CP081297.1"/>
</dbReference>
<gene>
    <name evidence="2" type="ORF">K3166_09570</name>
</gene>
<evidence type="ECO:0000313" key="2">
    <source>
        <dbReference type="EMBL" id="QZD86487.1"/>
    </source>
</evidence>
<evidence type="ECO:0000256" key="1">
    <source>
        <dbReference type="SAM" id="SignalP"/>
    </source>
</evidence>
<dbReference type="Proteomes" id="UP000824280">
    <property type="component" value="Chromosome"/>
</dbReference>
<sequence length="259" mass="26672">MLTSFRGRLAVSLAALACGISTPALAQTVLPAEEVEDDGTDTGAFTISANASVTTDYRFRGVSLSAGDPAIQGGVDVAHDSGFYVGMWASSIEGGPAYGELEFDVYGGWSGQLTDAVSMDVGLLYYAYPSNDLDVDVDYWEPYASVGFNLGPAEATVGAAYAFEQDSLGGDDNLYIYTDLSTGLPGTPLTLSGHLGYTDGVLAPPLLAGDTDDSGLDWSIGASMSASILEVGIAYVGVEGPSIDGFTDDTIVATVTASF</sequence>
<accession>A0ABX8ZBX4</accession>
<dbReference type="Pfam" id="PF09694">
    <property type="entry name" value="Gcw_chp"/>
    <property type="match status" value="1"/>
</dbReference>
<proteinExistence type="predicted"/>